<dbReference type="InterPro" id="IPR051793">
    <property type="entry name" value="NADH:flavin_oxidoreductase"/>
</dbReference>
<keyword evidence="6" id="KW-0479">Metal-binding</keyword>
<keyword evidence="5" id="KW-0288">FMN</keyword>
<proteinExistence type="inferred from homology"/>
<dbReference type="PANTHER" id="PTHR42917">
    <property type="entry name" value="2,4-DIENOYL-COA REDUCTASE"/>
    <property type="match status" value="1"/>
</dbReference>
<keyword evidence="9" id="KW-0411">Iron-sulfur</keyword>
<name>A0A0K0XDR8_MYCGD</name>
<dbReference type="InterPro" id="IPR036188">
    <property type="entry name" value="FAD/NAD-bd_sf"/>
</dbReference>
<dbReference type="InterPro" id="IPR037348">
    <property type="entry name" value="TMADH/DMDH_FMN-bd"/>
</dbReference>
<dbReference type="KEGG" id="mgo:AFA91_30545"/>
<reference evidence="12 13" key="1">
    <citation type="submission" date="2015-07" db="EMBL/GenBank/DDBJ databases">
        <title>Complete genome sequence of Mycobacterium goodii X7B, a facultative thermophilic biodesulfurizing bacterium.</title>
        <authorList>
            <person name="Yu B."/>
            <person name="Li F."/>
            <person name="Xu P."/>
        </authorList>
    </citation>
    <scope>NUCLEOTIDE SEQUENCE [LARGE SCALE GENOMIC DNA]</scope>
    <source>
        <strain evidence="12 13">X7B</strain>
    </source>
</reference>
<comment type="similarity">
    <text evidence="3">In the N-terminal section; belongs to the NADH:flavin oxidoreductase/NADH oxidase family.</text>
</comment>
<sequence>MRDPRYDILFEPVRIGPVTARNRFYQVPHCNGMGYRDPSGEAYMRRVKAEGGWAVVCTEQVEIHPTSDIGPFIELRLWDDQDIPAVARIADKIHEGGALAGIELAHNGLNSPNLISREAPLGPQNLPVVSWNYDPVQAREMTKADIADMRFWHREAVRRSLQASYDIIYVYAGHAIGGLHHFLSRRYNNRTDEYGGSIENRARLLREILEDTREMCDGKAAVACRISVDELLGDEGITRAEIEDVIGMLGEHPDLWDFVLGSWEDDSVTSRFGPEAEQEPYVRGLKALTTKPVVGVGRFTSPDMMVHQVKTGVLDLIGAARPSIADPFLPRKIERGDLEDIRECIGCNICVSGDFTMSPIRCTQNPTMGEEFRRGWHPEKIRPKASDSTVLVVGAGPAGLEAARSLGNRGYAVSLAEATRTLGGRVARESKLPSLSAWIRVVDYREQQLAKLDNVEVFKQSEMTADDIIENDFNHVVVATGAGWRTDGVGRWHTKPLEIAEGAEVLSPDDIMAGTRPRGRRVVVFDDDHYYMGGVIAELLAADGLDVALITPAAHVSQWTTNTLEVARIRKRVIRAGVDVRTNTAVTAVTADGVRTACVYTGDESTVSADSVVMVTARLPHDGLYQELLSRNREWADAGLRSVRAIGDAWAPATIAAAVWSGHRYAEELDEPQPLGPVPYLRETPQLASEPVIYLPITPVQPATV</sequence>
<comment type="cofactor">
    <cofactor evidence="1">
        <name>FMN</name>
        <dbReference type="ChEBI" id="CHEBI:58210"/>
    </cofactor>
</comment>
<feature type="domain" description="NADH:flavin oxidoreductase/NADH oxidase N-terminal" evidence="10">
    <location>
        <begin position="9"/>
        <end position="336"/>
    </location>
</feature>
<organism evidence="12 13">
    <name type="scientific">Mycolicibacterium goodii</name>
    <name type="common">Mycobacterium goodii</name>
    <dbReference type="NCBI Taxonomy" id="134601"/>
    <lineage>
        <taxon>Bacteria</taxon>
        <taxon>Bacillati</taxon>
        <taxon>Actinomycetota</taxon>
        <taxon>Actinomycetes</taxon>
        <taxon>Mycobacteriales</taxon>
        <taxon>Mycobacteriaceae</taxon>
        <taxon>Mycolicibacterium</taxon>
    </lineage>
</organism>
<accession>A0A0K0XDR8</accession>
<gene>
    <name evidence="12" type="ORF">AFA91_30545</name>
</gene>
<dbReference type="Pfam" id="PF07992">
    <property type="entry name" value="Pyr_redox_2"/>
    <property type="match status" value="1"/>
</dbReference>
<dbReference type="GO" id="GO:0016491">
    <property type="term" value="F:oxidoreductase activity"/>
    <property type="evidence" value="ECO:0007669"/>
    <property type="project" value="UniProtKB-KW"/>
</dbReference>
<dbReference type="Gene3D" id="3.20.20.70">
    <property type="entry name" value="Aldolase class I"/>
    <property type="match status" value="1"/>
</dbReference>
<evidence type="ECO:0000259" key="10">
    <source>
        <dbReference type="Pfam" id="PF00724"/>
    </source>
</evidence>
<dbReference type="PRINTS" id="PR00368">
    <property type="entry name" value="FADPNR"/>
</dbReference>
<dbReference type="Pfam" id="PF00724">
    <property type="entry name" value="Oxidored_FMN"/>
    <property type="match status" value="1"/>
</dbReference>
<dbReference type="GO" id="GO:0010181">
    <property type="term" value="F:FMN binding"/>
    <property type="evidence" value="ECO:0007669"/>
    <property type="project" value="InterPro"/>
</dbReference>
<dbReference type="InterPro" id="IPR023753">
    <property type="entry name" value="FAD/NAD-binding_dom"/>
</dbReference>
<dbReference type="InterPro" id="IPR013785">
    <property type="entry name" value="Aldolase_TIM"/>
</dbReference>
<dbReference type="Proteomes" id="UP000062255">
    <property type="component" value="Chromosome"/>
</dbReference>
<dbReference type="GO" id="GO:0051536">
    <property type="term" value="F:iron-sulfur cluster binding"/>
    <property type="evidence" value="ECO:0007669"/>
    <property type="project" value="UniProtKB-KW"/>
</dbReference>
<evidence type="ECO:0000256" key="7">
    <source>
        <dbReference type="ARBA" id="ARBA00023002"/>
    </source>
</evidence>
<dbReference type="STRING" id="134601.AFA91_30545"/>
<keyword evidence="8" id="KW-0408">Iron</keyword>
<dbReference type="SUPFAM" id="SSF51395">
    <property type="entry name" value="FMN-linked oxidoreductases"/>
    <property type="match status" value="1"/>
</dbReference>
<keyword evidence="7" id="KW-0560">Oxidoreductase</keyword>
<dbReference type="AlphaFoldDB" id="A0A0K0XDR8"/>
<evidence type="ECO:0000256" key="1">
    <source>
        <dbReference type="ARBA" id="ARBA00001917"/>
    </source>
</evidence>
<evidence type="ECO:0000256" key="6">
    <source>
        <dbReference type="ARBA" id="ARBA00022723"/>
    </source>
</evidence>
<protein>
    <submittedName>
        <fullName evidence="12">NADH:flavin oxidoreductase</fullName>
    </submittedName>
</protein>
<dbReference type="InterPro" id="IPR001155">
    <property type="entry name" value="OxRdtase_FMN_N"/>
</dbReference>
<dbReference type="CDD" id="cd02929">
    <property type="entry name" value="TMADH_HD_FMN"/>
    <property type="match status" value="1"/>
</dbReference>
<dbReference type="GO" id="GO:0046872">
    <property type="term" value="F:metal ion binding"/>
    <property type="evidence" value="ECO:0007669"/>
    <property type="project" value="UniProtKB-KW"/>
</dbReference>
<evidence type="ECO:0000256" key="4">
    <source>
        <dbReference type="ARBA" id="ARBA00022630"/>
    </source>
</evidence>
<evidence type="ECO:0000313" key="13">
    <source>
        <dbReference type="Proteomes" id="UP000062255"/>
    </source>
</evidence>
<dbReference type="PANTHER" id="PTHR42917:SF2">
    <property type="entry name" value="2,4-DIENOYL-COA REDUCTASE [(2E)-ENOYL-COA-PRODUCING]"/>
    <property type="match status" value="1"/>
</dbReference>
<dbReference type="EMBL" id="CP012150">
    <property type="protein sequence ID" value="AKS35535.1"/>
    <property type="molecule type" value="Genomic_DNA"/>
</dbReference>
<dbReference type="OrthoDB" id="3169239at2"/>
<evidence type="ECO:0000256" key="3">
    <source>
        <dbReference type="ARBA" id="ARBA00011048"/>
    </source>
</evidence>
<feature type="domain" description="FAD/NAD(P)-binding" evidence="11">
    <location>
        <begin position="389"/>
        <end position="659"/>
    </location>
</feature>
<dbReference type="SUPFAM" id="SSF51905">
    <property type="entry name" value="FAD/NAD(P)-binding domain"/>
    <property type="match status" value="1"/>
</dbReference>
<evidence type="ECO:0000256" key="5">
    <source>
        <dbReference type="ARBA" id="ARBA00022643"/>
    </source>
</evidence>
<evidence type="ECO:0000256" key="8">
    <source>
        <dbReference type="ARBA" id="ARBA00023004"/>
    </source>
</evidence>
<evidence type="ECO:0000256" key="9">
    <source>
        <dbReference type="ARBA" id="ARBA00023014"/>
    </source>
</evidence>
<evidence type="ECO:0000256" key="2">
    <source>
        <dbReference type="ARBA" id="ARBA00001966"/>
    </source>
</evidence>
<evidence type="ECO:0000313" key="12">
    <source>
        <dbReference type="EMBL" id="AKS35535.1"/>
    </source>
</evidence>
<dbReference type="Gene3D" id="3.40.50.720">
    <property type="entry name" value="NAD(P)-binding Rossmann-like Domain"/>
    <property type="match status" value="1"/>
</dbReference>
<dbReference type="PRINTS" id="PR00469">
    <property type="entry name" value="PNDRDTASEII"/>
</dbReference>
<dbReference type="PATRIC" id="fig|134601.6.peg.6315"/>
<keyword evidence="4" id="KW-0285">Flavoprotein</keyword>
<evidence type="ECO:0000259" key="11">
    <source>
        <dbReference type="Pfam" id="PF07992"/>
    </source>
</evidence>
<dbReference type="Gene3D" id="3.50.50.60">
    <property type="entry name" value="FAD/NAD(P)-binding domain"/>
    <property type="match status" value="1"/>
</dbReference>
<comment type="cofactor">
    <cofactor evidence="2">
        <name>[4Fe-4S] cluster</name>
        <dbReference type="ChEBI" id="CHEBI:49883"/>
    </cofactor>
</comment>
<dbReference type="RefSeq" id="WP_049747991.1">
    <property type="nucleotide sequence ID" value="NZ_CP012150.1"/>
</dbReference>